<name>A0ABV1BRZ3_9FIRM</name>
<dbReference type="PANTHER" id="PTHR30627:SF24">
    <property type="entry name" value="PENICILLIN-BINDING PROTEIN 4B"/>
    <property type="match status" value="1"/>
</dbReference>
<sequence>MKMTEKVKMQKNNQQQKQRRRNIRRKEKETDIVEGSKKGLRNRETNIISFVFIGLFAIMIVYLCVFNIKDAKDVINNPYNKRIDNQADKVVRGDIYASDGTVLATTDTADDGTETRVYPQKKLFGHVIGYNSKTKMGIESTENYYLLSETDNIFDQISNDLTGDKAKGHNVYTTLDTTLQKAAYKALGSNKGAVIVMESSTGKILAMVSKPDFDPNLVDKDYDKWINYDSSESVLLNRATQGLYAPGSTFKILTTLEYIRENGTDNSFMYVCDGSDYEEGGTTIPCADGKAHGKQDLVDAFANSCNSAFSHIGAGLKLTSFKNLCTSFLFNKNIPVAFEYNKSSFALSEESGISEAQETAIGQGKTMISPLHNLMIAATVANDGTMMTPYLVDRIEDAYGRVVKQNKPTVIDKLMTSDEAQYLTECMEEVVDSGTGGSMRWSSYNAAGKTGSAQYDNSDNVHSWFVGFAPAETPEIVVSVVLEGGYSGVSSAQYIAKAVFDAYFQ</sequence>
<feature type="domain" description="Penicillin-binding protein transpeptidase" evidence="3">
    <location>
        <begin position="192"/>
        <end position="500"/>
    </location>
</feature>
<evidence type="ECO:0000256" key="2">
    <source>
        <dbReference type="SAM" id="Phobius"/>
    </source>
</evidence>
<dbReference type="InterPro" id="IPR050515">
    <property type="entry name" value="Beta-lactam/transpept"/>
</dbReference>
<dbReference type="RefSeq" id="WP_318255807.1">
    <property type="nucleotide sequence ID" value="NZ_DAWCMB010000307.1"/>
</dbReference>
<evidence type="ECO:0000313" key="5">
    <source>
        <dbReference type="EMBL" id="MEQ2378526.1"/>
    </source>
</evidence>
<keyword evidence="2" id="KW-0472">Membrane</keyword>
<evidence type="ECO:0000259" key="4">
    <source>
        <dbReference type="Pfam" id="PF21922"/>
    </source>
</evidence>
<protein>
    <submittedName>
        <fullName evidence="5">Penicillin-binding transpeptidase domain-containing protein</fullName>
    </submittedName>
</protein>
<dbReference type="Pfam" id="PF21922">
    <property type="entry name" value="PBP_dimer_2"/>
    <property type="match status" value="1"/>
</dbReference>
<evidence type="ECO:0000313" key="6">
    <source>
        <dbReference type="Proteomes" id="UP001442364"/>
    </source>
</evidence>
<feature type="transmembrane region" description="Helical" evidence="2">
    <location>
        <begin position="47"/>
        <end position="68"/>
    </location>
</feature>
<dbReference type="InterPro" id="IPR054120">
    <property type="entry name" value="PBPA_dimer"/>
</dbReference>
<dbReference type="PANTHER" id="PTHR30627">
    <property type="entry name" value="PEPTIDOGLYCAN D,D-TRANSPEPTIDASE"/>
    <property type="match status" value="1"/>
</dbReference>
<reference evidence="5 6" key="1">
    <citation type="submission" date="2024-03" db="EMBL/GenBank/DDBJ databases">
        <title>Human intestinal bacterial collection.</title>
        <authorList>
            <person name="Pauvert C."/>
            <person name="Hitch T.C.A."/>
            <person name="Clavel T."/>
        </authorList>
    </citation>
    <scope>NUCLEOTIDE SEQUENCE [LARGE SCALE GENOMIC DNA]</scope>
    <source>
        <strain evidence="5 6">CLA-AA-H255</strain>
    </source>
</reference>
<dbReference type="InterPro" id="IPR001460">
    <property type="entry name" value="PCN-bd_Tpept"/>
</dbReference>
<evidence type="ECO:0000259" key="3">
    <source>
        <dbReference type="Pfam" id="PF00905"/>
    </source>
</evidence>
<dbReference type="InterPro" id="IPR012338">
    <property type="entry name" value="Beta-lactam/transpept-like"/>
</dbReference>
<keyword evidence="2" id="KW-1133">Transmembrane helix</keyword>
<dbReference type="Proteomes" id="UP001442364">
    <property type="component" value="Unassembled WGS sequence"/>
</dbReference>
<accession>A0ABV1BRZ3</accession>
<dbReference type="EMBL" id="JBBMER010000001">
    <property type="protein sequence ID" value="MEQ2378526.1"/>
    <property type="molecule type" value="Genomic_DNA"/>
</dbReference>
<dbReference type="SUPFAM" id="SSF56601">
    <property type="entry name" value="beta-lactamase/transpeptidase-like"/>
    <property type="match status" value="1"/>
</dbReference>
<dbReference type="Pfam" id="PF00905">
    <property type="entry name" value="Transpeptidase"/>
    <property type="match status" value="1"/>
</dbReference>
<keyword evidence="6" id="KW-1185">Reference proteome</keyword>
<evidence type="ECO:0000256" key="1">
    <source>
        <dbReference type="SAM" id="MobiDB-lite"/>
    </source>
</evidence>
<proteinExistence type="predicted"/>
<gene>
    <name evidence="5" type="ORF">WMO14_01320</name>
</gene>
<organism evidence="5 6">
    <name type="scientific">[Lactobacillus] rogosae</name>
    <dbReference type="NCBI Taxonomy" id="706562"/>
    <lineage>
        <taxon>Bacteria</taxon>
        <taxon>Bacillati</taxon>
        <taxon>Bacillota</taxon>
        <taxon>Clostridia</taxon>
        <taxon>Lachnospirales</taxon>
        <taxon>Lachnospiraceae</taxon>
        <taxon>Lachnospira</taxon>
    </lineage>
</organism>
<feature type="domain" description="Penicillin binding protein A dimerisation" evidence="4">
    <location>
        <begin position="92"/>
        <end position="171"/>
    </location>
</feature>
<dbReference type="Gene3D" id="3.90.1310.10">
    <property type="entry name" value="Penicillin-binding protein 2a (Domain 2)"/>
    <property type="match status" value="1"/>
</dbReference>
<feature type="region of interest" description="Disordered" evidence="1">
    <location>
        <begin position="1"/>
        <end position="32"/>
    </location>
</feature>
<comment type="caution">
    <text evidence="5">The sequence shown here is derived from an EMBL/GenBank/DDBJ whole genome shotgun (WGS) entry which is preliminary data.</text>
</comment>
<dbReference type="Gene3D" id="3.40.710.10">
    <property type="entry name" value="DD-peptidase/beta-lactamase superfamily"/>
    <property type="match status" value="1"/>
</dbReference>
<keyword evidence="2" id="KW-0812">Transmembrane</keyword>